<evidence type="ECO:0000313" key="2">
    <source>
        <dbReference type="Proteomes" id="UP000326396"/>
    </source>
</evidence>
<name>A0A5N6NMA9_9ASTR</name>
<reference evidence="1 2" key="1">
    <citation type="submission" date="2019-05" db="EMBL/GenBank/DDBJ databases">
        <title>Mikania micrantha, genome provides insights into the molecular mechanism of rapid growth.</title>
        <authorList>
            <person name="Liu B."/>
        </authorList>
    </citation>
    <scope>NUCLEOTIDE SEQUENCE [LARGE SCALE GENOMIC DNA]</scope>
    <source>
        <strain evidence="1">NLD-2019</strain>
        <tissue evidence="1">Leaf</tissue>
    </source>
</reference>
<dbReference type="AlphaFoldDB" id="A0A5N6NMA9"/>
<gene>
    <name evidence="1" type="ORF">E3N88_18506</name>
</gene>
<dbReference type="EMBL" id="SZYD01000010">
    <property type="protein sequence ID" value="KAD4981835.1"/>
    <property type="molecule type" value="Genomic_DNA"/>
</dbReference>
<keyword evidence="2" id="KW-1185">Reference proteome</keyword>
<organism evidence="1 2">
    <name type="scientific">Mikania micrantha</name>
    <name type="common">bitter vine</name>
    <dbReference type="NCBI Taxonomy" id="192012"/>
    <lineage>
        <taxon>Eukaryota</taxon>
        <taxon>Viridiplantae</taxon>
        <taxon>Streptophyta</taxon>
        <taxon>Embryophyta</taxon>
        <taxon>Tracheophyta</taxon>
        <taxon>Spermatophyta</taxon>
        <taxon>Magnoliopsida</taxon>
        <taxon>eudicotyledons</taxon>
        <taxon>Gunneridae</taxon>
        <taxon>Pentapetalae</taxon>
        <taxon>asterids</taxon>
        <taxon>campanulids</taxon>
        <taxon>Asterales</taxon>
        <taxon>Asteraceae</taxon>
        <taxon>Asteroideae</taxon>
        <taxon>Heliantheae alliance</taxon>
        <taxon>Eupatorieae</taxon>
        <taxon>Mikania</taxon>
    </lineage>
</organism>
<sequence>MDHEVKKLKRCRIPIVKVRWESKCGPEFTWEGEDQMKLKGGGMAAEAVATDFYVCPIHKPSLVYHDYISFEDLVRRIRGFGLEWQRFMSWLLVGY</sequence>
<protein>
    <submittedName>
        <fullName evidence="1">Uncharacterized protein</fullName>
    </submittedName>
</protein>
<proteinExistence type="predicted"/>
<dbReference type="Proteomes" id="UP000326396">
    <property type="component" value="Linkage Group LG18"/>
</dbReference>
<accession>A0A5N6NMA9</accession>
<dbReference type="OrthoDB" id="1633836at2759"/>
<evidence type="ECO:0000313" key="1">
    <source>
        <dbReference type="EMBL" id="KAD4981835.1"/>
    </source>
</evidence>
<comment type="caution">
    <text evidence="1">The sequence shown here is derived from an EMBL/GenBank/DDBJ whole genome shotgun (WGS) entry which is preliminary data.</text>
</comment>